<keyword evidence="2" id="KW-1185">Reference proteome</keyword>
<reference evidence="1 2" key="1">
    <citation type="submission" date="2023-02" db="EMBL/GenBank/DDBJ databases">
        <title>LHISI_Scaffold_Assembly.</title>
        <authorList>
            <person name="Stuart O.P."/>
            <person name="Cleave R."/>
            <person name="Magrath M.J.L."/>
            <person name="Mikheyev A.S."/>
        </authorList>
    </citation>
    <scope>NUCLEOTIDE SEQUENCE [LARGE SCALE GENOMIC DNA]</scope>
    <source>
        <strain evidence="1">Daus_M_001</strain>
        <tissue evidence="1">Leg muscle</tissue>
    </source>
</reference>
<dbReference type="EMBL" id="JARBHB010000003">
    <property type="protein sequence ID" value="KAJ8889526.1"/>
    <property type="molecule type" value="Genomic_DNA"/>
</dbReference>
<name>A0ABQ9HYR9_9NEOP</name>
<accession>A0ABQ9HYR9</accession>
<dbReference type="Proteomes" id="UP001159363">
    <property type="component" value="Chromosome 3"/>
</dbReference>
<gene>
    <name evidence="1" type="ORF">PR048_009025</name>
</gene>
<sequence>MSKGHKLWHSAYNSHTSDLLVNDLLPTSISLSSSETIKTSRSAAPTIRLSCTGDSVMFSRDACVSLKSNITVMRKVVANYKFSKILTSVKCLLFYEYFLSQVNDIIVLLDPFSQFINTCQKSECSVADAIELWMILQLRDGHDDKRHLLEKE</sequence>
<comment type="caution">
    <text evidence="1">The sequence shown here is derived from an EMBL/GenBank/DDBJ whole genome shotgun (WGS) entry which is preliminary data.</text>
</comment>
<organism evidence="1 2">
    <name type="scientific">Dryococelus australis</name>
    <dbReference type="NCBI Taxonomy" id="614101"/>
    <lineage>
        <taxon>Eukaryota</taxon>
        <taxon>Metazoa</taxon>
        <taxon>Ecdysozoa</taxon>
        <taxon>Arthropoda</taxon>
        <taxon>Hexapoda</taxon>
        <taxon>Insecta</taxon>
        <taxon>Pterygota</taxon>
        <taxon>Neoptera</taxon>
        <taxon>Polyneoptera</taxon>
        <taxon>Phasmatodea</taxon>
        <taxon>Verophasmatodea</taxon>
        <taxon>Anareolatae</taxon>
        <taxon>Phasmatidae</taxon>
        <taxon>Eurycanthinae</taxon>
        <taxon>Dryococelus</taxon>
    </lineage>
</organism>
<proteinExistence type="predicted"/>
<evidence type="ECO:0000313" key="1">
    <source>
        <dbReference type="EMBL" id="KAJ8889526.1"/>
    </source>
</evidence>
<protein>
    <submittedName>
        <fullName evidence="1">Uncharacterized protein</fullName>
    </submittedName>
</protein>
<evidence type="ECO:0000313" key="2">
    <source>
        <dbReference type="Proteomes" id="UP001159363"/>
    </source>
</evidence>